<accession>A0AAV4D9I8</accession>
<comment type="caution">
    <text evidence="1">The sequence shown here is derived from an EMBL/GenBank/DDBJ whole genome shotgun (WGS) entry which is preliminary data.</text>
</comment>
<evidence type="ECO:0000313" key="2">
    <source>
        <dbReference type="Proteomes" id="UP000735302"/>
    </source>
</evidence>
<reference evidence="1 2" key="1">
    <citation type="journal article" date="2021" name="Elife">
        <title>Chloroplast acquisition without the gene transfer in kleptoplastic sea slugs, Plakobranchus ocellatus.</title>
        <authorList>
            <person name="Maeda T."/>
            <person name="Takahashi S."/>
            <person name="Yoshida T."/>
            <person name="Shimamura S."/>
            <person name="Takaki Y."/>
            <person name="Nagai Y."/>
            <person name="Toyoda A."/>
            <person name="Suzuki Y."/>
            <person name="Arimoto A."/>
            <person name="Ishii H."/>
            <person name="Satoh N."/>
            <person name="Nishiyama T."/>
            <person name="Hasebe M."/>
            <person name="Maruyama T."/>
            <person name="Minagawa J."/>
            <person name="Obokata J."/>
            <person name="Shigenobu S."/>
        </authorList>
    </citation>
    <scope>NUCLEOTIDE SEQUENCE [LARGE SCALE GENOMIC DNA]</scope>
</reference>
<name>A0AAV4D9I8_9GAST</name>
<dbReference type="AlphaFoldDB" id="A0AAV4D9I8"/>
<protein>
    <submittedName>
        <fullName evidence="1">Nucleic-acid-binding protein from mobile element jockey</fullName>
    </submittedName>
</protein>
<keyword evidence="2" id="KW-1185">Reference proteome</keyword>
<evidence type="ECO:0000313" key="1">
    <source>
        <dbReference type="EMBL" id="GFO40718.1"/>
    </source>
</evidence>
<dbReference type="Proteomes" id="UP000735302">
    <property type="component" value="Unassembled WGS sequence"/>
</dbReference>
<gene>
    <name evidence="1" type="ORF">PoB_006722300</name>
</gene>
<organism evidence="1 2">
    <name type="scientific">Plakobranchus ocellatus</name>
    <dbReference type="NCBI Taxonomy" id="259542"/>
    <lineage>
        <taxon>Eukaryota</taxon>
        <taxon>Metazoa</taxon>
        <taxon>Spiralia</taxon>
        <taxon>Lophotrochozoa</taxon>
        <taxon>Mollusca</taxon>
        <taxon>Gastropoda</taxon>
        <taxon>Heterobranchia</taxon>
        <taxon>Euthyneura</taxon>
        <taxon>Panpulmonata</taxon>
        <taxon>Sacoglossa</taxon>
        <taxon>Placobranchoidea</taxon>
        <taxon>Plakobranchidae</taxon>
        <taxon>Plakobranchus</taxon>
    </lineage>
</organism>
<sequence length="99" mass="11069">MGEGLSGVSHSPRIKVRRNEDKIQTDTIVMTFDSPKPPSRIRAGYLTLDIRQYSPLPISCFKCNVMATVRNGVRKLLLFLLDVARVVMSNVTVRLVPIA</sequence>
<dbReference type="EMBL" id="BLXT01007636">
    <property type="protein sequence ID" value="GFO40718.1"/>
    <property type="molecule type" value="Genomic_DNA"/>
</dbReference>
<proteinExistence type="predicted"/>